<dbReference type="Proteomes" id="UP000499080">
    <property type="component" value="Unassembled WGS sequence"/>
</dbReference>
<dbReference type="EMBL" id="BGPR01001561">
    <property type="protein sequence ID" value="GBM56727.1"/>
    <property type="molecule type" value="Genomic_DNA"/>
</dbReference>
<protein>
    <recommendedName>
        <fullName evidence="3">Integrase catalytic domain-containing protein</fullName>
    </recommendedName>
</protein>
<reference evidence="1 2" key="1">
    <citation type="journal article" date="2019" name="Sci. Rep.">
        <title>Orb-weaving spider Araneus ventricosus genome elucidates the spidroin gene catalogue.</title>
        <authorList>
            <person name="Kono N."/>
            <person name="Nakamura H."/>
            <person name="Ohtoshi R."/>
            <person name="Moran D.A.P."/>
            <person name="Shinohara A."/>
            <person name="Yoshida Y."/>
            <person name="Fujiwara M."/>
            <person name="Mori M."/>
            <person name="Tomita M."/>
            <person name="Arakawa K."/>
        </authorList>
    </citation>
    <scope>NUCLEOTIDE SEQUENCE [LARGE SCALE GENOMIC DNA]</scope>
</reference>
<evidence type="ECO:0000313" key="2">
    <source>
        <dbReference type="Proteomes" id="UP000499080"/>
    </source>
</evidence>
<evidence type="ECO:0008006" key="3">
    <source>
        <dbReference type="Google" id="ProtNLM"/>
    </source>
</evidence>
<gene>
    <name evidence="1" type="ORF">AVEN_6082_1</name>
</gene>
<comment type="caution">
    <text evidence="1">The sequence shown here is derived from an EMBL/GenBank/DDBJ whole genome shotgun (WGS) entry which is preliminary data.</text>
</comment>
<dbReference type="OrthoDB" id="422540at2759"/>
<organism evidence="1 2">
    <name type="scientific">Araneus ventricosus</name>
    <name type="common">Orbweaver spider</name>
    <name type="synonym">Epeira ventricosa</name>
    <dbReference type="NCBI Taxonomy" id="182803"/>
    <lineage>
        <taxon>Eukaryota</taxon>
        <taxon>Metazoa</taxon>
        <taxon>Ecdysozoa</taxon>
        <taxon>Arthropoda</taxon>
        <taxon>Chelicerata</taxon>
        <taxon>Arachnida</taxon>
        <taxon>Araneae</taxon>
        <taxon>Araneomorphae</taxon>
        <taxon>Entelegynae</taxon>
        <taxon>Araneoidea</taxon>
        <taxon>Araneidae</taxon>
        <taxon>Araneus</taxon>
    </lineage>
</organism>
<dbReference type="PANTHER" id="PTHR38681">
    <property type="entry name" value="RETROVIRUS-RELATED POL POLYPROTEIN FROM TRANSPOSON 412-LIKE PROTEIN-RELATED"/>
    <property type="match status" value="1"/>
</dbReference>
<dbReference type="AlphaFoldDB" id="A0A4Y2GUC7"/>
<name>A0A4Y2GUC7_ARAVE</name>
<evidence type="ECO:0000313" key="1">
    <source>
        <dbReference type="EMBL" id="GBM56727.1"/>
    </source>
</evidence>
<keyword evidence="2" id="KW-1185">Reference proteome</keyword>
<sequence>MFRHSSKDGLQDFGVPEIVTTNRGSQFESEIFQSFTRFWALRVYESPAIILIQTEWRLFSQNKAYFYSFCISSTAQKSCTESSTCVPASIHTKSKAFLYKDFSTATHVFFRRDIVRRLLEQPYDDPYKVLSRTDKVFTLEIRCQQRTVTVDRLKPTYILCNTDHTVEVAPSPVVPQNVIRCRGLFWYPRLGWELGWSSAR</sequence>
<proteinExistence type="predicted"/>
<accession>A0A4Y2GUC7</accession>
<dbReference type="PANTHER" id="PTHR38681:SF1">
    <property type="entry name" value="RETROVIRUS-RELATED POL POLYPROTEIN FROM TRANSPOSON 412-LIKE PROTEIN"/>
    <property type="match status" value="1"/>
</dbReference>